<dbReference type="GO" id="GO:0005886">
    <property type="term" value="C:plasma membrane"/>
    <property type="evidence" value="ECO:0007669"/>
    <property type="project" value="UniProtKB-SubCell"/>
</dbReference>
<evidence type="ECO:0000313" key="11">
    <source>
        <dbReference type="Proteomes" id="UP000494163"/>
    </source>
</evidence>
<evidence type="ECO:0000256" key="4">
    <source>
        <dbReference type="ARBA" id="ARBA00022737"/>
    </source>
</evidence>
<dbReference type="OrthoDB" id="10012075at2759"/>
<dbReference type="PANTHER" id="PTHR12231">
    <property type="entry name" value="CTX-RELATED TYPE I TRANSMEMBRANE PROTEIN"/>
    <property type="match status" value="1"/>
</dbReference>
<evidence type="ECO:0000256" key="3">
    <source>
        <dbReference type="ARBA" id="ARBA00022729"/>
    </source>
</evidence>
<evidence type="ECO:0000259" key="9">
    <source>
        <dbReference type="PROSITE" id="PS50835"/>
    </source>
</evidence>
<dbReference type="FunFam" id="2.60.40.10:FF:000328">
    <property type="entry name" value="CLUMA_CG000981, isoform A"/>
    <property type="match status" value="1"/>
</dbReference>
<protein>
    <submittedName>
        <fullName evidence="10">CG42369</fullName>
    </submittedName>
</protein>
<organism evidence="10 11">
    <name type="scientific">Drosophila busckii</name>
    <name type="common">Fruit fly</name>
    <dbReference type="NCBI Taxonomy" id="30019"/>
    <lineage>
        <taxon>Eukaryota</taxon>
        <taxon>Metazoa</taxon>
        <taxon>Ecdysozoa</taxon>
        <taxon>Arthropoda</taxon>
        <taxon>Hexapoda</taxon>
        <taxon>Insecta</taxon>
        <taxon>Pterygota</taxon>
        <taxon>Neoptera</taxon>
        <taxon>Endopterygota</taxon>
        <taxon>Diptera</taxon>
        <taxon>Brachycera</taxon>
        <taxon>Muscomorpha</taxon>
        <taxon>Ephydroidea</taxon>
        <taxon>Drosophilidae</taxon>
        <taxon>Drosophila</taxon>
    </lineage>
</organism>
<dbReference type="GO" id="GO:0043005">
    <property type="term" value="C:neuron projection"/>
    <property type="evidence" value="ECO:0007669"/>
    <property type="project" value="TreeGrafter"/>
</dbReference>
<keyword evidence="3" id="KW-0732">Signal</keyword>
<dbReference type="STRING" id="30019.A0A0M4E4T5"/>
<dbReference type="Pfam" id="PF13927">
    <property type="entry name" value="Ig_3"/>
    <property type="match status" value="1"/>
</dbReference>
<keyword evidence="6" id="KW-1015">Disulfide bond</keyword>
<proteinExistence type="predicted"/>
<dbReference type="SUPFAM" id="SSF48726">
    <property type="entry name" value="Immunoglobulin"/>
    <property type="match status" value="2"/>
</dbReference>
<keyword evidence="2" id="KW-1003">Cell membrane</keyword>
<feature type="domain" description="Ig-like" evidence="9">
    <location>
        <begin position="576"/>
        <end position="667"/>
    </location>
</feature>
<evidence type="ECO:0000256" key="7">
    <source>
        <dbReference type="ARBA" id="ARBA00023180"/>
    </source>
</evidence>
<accession>A0A0M4E4T5</accession>
<dbReference type="Proteomes" id="UP000494163">
    <property type="component" value="Chromosome 2L"/>
</dbReference>
<dbReference type="InterPro" id="IPR013783">
    <property type="entry name" value="Ig-like_fold"/>
</dbReference>
<evidence type="ECO:0000256" key="6">
    <source>
        <dbReference type="ARBA" id="ARBA00023157"/>
    </source>
</evidence>
<dbReference type="PANTHER" id="PTHR12231:SF157">
    <property type="entry name" value="DPR-INTERACTING PROTEIN EPSILON-RELATED"/>
    <property type="match status" value="1"/>
</dbReference>
<gene>
    <name evidence="10" type="ORF">Dbus_chr2Lg1081</name>
</gene>
<name>A0A0M4E4T5_DROBS</name>
<evidence type="ECO:0000256" key="2">
    <source>
        <dbReference type="ARBA" id="ARBA00022475"/>
    </source>
</evidence>
<feature type="non-terminal residue" evidence="10">
    <location>
        <position position="719"/>
    </location>
</feature>
<comment type="subcellular location">
    <subcellularLocation>
        <location evidence="1">Cell membrane</location>
    </subcellularLocation>
</comment>
<dbReference type="InterPro" id="IPR003599">
    <property type="entry name" value="Ig_sub"/>
</dbReference>
<keyword evidence="8" id="KW-0393">Immunoglobulin domain</keyword>
<dbReference type="InterPro" id="IPR007110">
    <property type="entry name" value="Ig-like_dom"/>
</dbReference>
<keyword evidence="7" id="KW-0325">Glycoprotein</keyword>
<keyword evidence="4" id="KW-0677">Repeat</keyword>
<dbReference type="CDD" id="cd00096">
    <property type="entry name" value="Ig"/>
    <property type="match status" value="1"/>
</dbReference>
<evidence type="ECO:0000256" key="1">
    <source>
        <dbReference type="ARBA" id="ARBA00004236"/>
    </source>
</evidence>
<dbReference type="InterPro" id="IPR051170">
    <property type="entry name" value="Neural/epithelial_adhesion"/>
</dbReference>
<dbReference type="InterPro" id="IPR036179">
    <property type="entry name" value="Ig-like_dom_sf"/>
</dbReference>
<dbReference type="InterPro" id="IPR003598">
    <property type="entry name" value="Ig_sub2"/>
</dbReference>
<dbReference type="AlphaFoldDB" id="A0A0M4E4T5"/>
<sequence length="719" mass="82495">MMATTTSKHSIRAEQSLNDYLQQLERNASYANYSGQLATALANQQLPAKVLLIKQLLDAQPHNELDLEHICVLRNLHFLGRLQQSMRTERDGSAQEMRQLRLHRLCQQFERPQQQQQQHTKPAPKPRLINEQTVGSALQQLNLTQSATAGNSLDLNQFGQQLYERVKHSGAEIIDNYVLILRGLLQDIIDAEHADLIENTTQLERVVKQLDNMLAIQDFYEKRQSVYAFLERHLRTDIEQLQHDSNGQQQHLNDQLLAQLKAKGLDLFVIFLFSNFEFLEQVHAQWTQLLPQSPSLLYDEVSRQLYDIQQLYEVFKLHTESEVKYEAYTGALRALHIRTVEQATENHHIFEMVNNAAQNVGSITFNMIKANLRLLTADSLLISCVLNEEIMCSNWILCLLIVLVAAKAEALDTTTTIDPDVAITDDLRALLNATNQESGRVNSELMSEILKVREAILLGKEQYKKKVAQVIAFNIYNDNRLRLEKDINDRLNKICDDLIPNVAWMHFEQSAILTVHNHVITRNPRISVTHDKHDKHRTWFLHINNVQEEDMGRYMCQINTVTAKTQYGFVKVVVPPNIDDALTSSDVIVREGDNVTLRCKANGSPEPSIKWKRDDNHKIVINKTLEVNDLESDSLELERISRLHMGAYLCIASNGVPPSVSKRIKVSVDFSPMVWIPHQLVGIPMGFNITLECFIEANPTSLNYWTRENEQMITESFKY</sequence>
<evidence type="ECO:0000256" key="5">
    <source>
        <dbReference type="ARBA" id="ARBA00023136"/>
    </source>
</evidence>
<keyword evidence="11" id="KW-1185">Reference proteome</keyword>
<dbReference type="SMART" id="SM00409">
    <property type="entry name" value="IG"/>
    <property type="match status" value="2"/>
</dbReference>
<keyword evidence="5" id="KW-0472">Membrane</keyword>
<dbReference type="Gene3D" id="2.60.40.10">
    <property type="entry name" value="Immunoglobulins"/>
    <property type="match status" value="2"/>
</dbReference>
<evidence type="ECO:0000256" key="8">
    <source>
        <dbReference type="ARBA" id="ARBA00023319"/>
    </source>
</evidence>
<evidence type="ECO:0000313" key="10">
    <source>
        <dbReference type="EMBL" id="ALC38996.1"/>
    </source>
</evidence>
<dbReference type="PROSITE" id="PS50835">
    <property type="entry name" value="IG_LIKE"/>
    <property type="match status" value="1"/>
</dbReference>
<dbReference type="SMR" id="A0A0M4E4T5"/>
<dbReference type="SMART" id="SM00408">
    <property type="entry name" value="IGc2"/>
    <property type="match status" value="2"/>
</dbReference>
<dbReference type="EMBL" id="CP012523">
    <property type="protein sequence ID" value="ALC38996.1"/>
    <property type="molecule type" value="Genomic_DNA"/>
</dbReference>
<reference evidence="10 11" key="1">
    <citation type="submission" date="2015-08" db="EMBL/GenBank/DDBJ databases">
        <title>Ancestral chromatin configuration constrains chromatin evolution on differentiating sex chromosomes in Drosophila.</title>
        <authorList>
            <person name="Zhou Q."/>
            <person name="Bachtrog D."/>
        </authorList>
    </citation>
    <scope>NUCLEOTIDE SEQUENCE [LARGE SCALE GENOMIC DNA]</scope>
    <source>
        <tissue evidence="10">Whole larvae</tissue>
    </source>
</reference>